<keyword evidence="3" id="KW-1185">Reference proteome</keyword>
<evidence type="ECO:0000313" key="3">
    <source>
        <dbReference type="Proteomes" id="UP000185622"/>
    </source>
</evidence>
<dbReference type="InterPro" id="IPR009200">
    <property type="entry name" value="DUF1269_membrane"/>
</dbReference>
<evidence type="ECO:0008006" key="4">
    <source>
        <dbReference type="Google" id="ProtNLM"/>
    </source>
</evidence>
<feature type="region of interest" description="Disordered" evidence="1">
    <location>
        <begin position="168"/>
        <end position="191"/>
    </location>
</feature>
<name>A0ABN4X2I3_9RHOB</name>
<evidence type="ECO:0000313" key="2">
    <source>
        <dbReference type="EMBL" id="AQS46671.1"/>
    </source>
</evidence>
<evidence type="ECO:0000256" key="1">
    <source>
        <dbReference type="SAM" id="MobiDB-lite"/>
    </source>
</evidence>
<sequence>MSELLVMAHETEAAGFAMREELTALEKEGFFRSQDIVVVTREQSGAVRVHENSNTVALGAIGGAVWGGVLGLVFLSPLVGAVVGAGAGVISGKFTDVGLNTSFLREAGESLPEGGSAVFIMLKKASAAEVLDRMRTLGHASGRVLQIPLPEDFHERLEVALSSGGTTAFTGEEISEGSTGSLARMVGPSAL</sequence>
<gene>
    <name evidence="2" type="ORF">BMG03_01760</name>
</gene>
<dbReference type="Proteomes" id="UP000185622">
    <property type="component" value="Chromosome"/>
</dbReference>
<dbReference type="Pfam" id="PF06897">
    <property type="entry name" value="DUF1269"/>
    <property type="match status" value="1"/>
</dbReference>
<protein>
    <recommendedName>
        <fullName evidence="4">DUF1269 domain-containing protein</fullName>
    </recommendedName>
</protein>
<reference evidence="2 3" key="1">
    <citation type="submission" date="2017-01" db="EMBL/GenBank/DDBJ databases">
        <title>The complete genome sequence of a sulfur-oxidizing marine bacterium Thioclava sp. 25B10_4T.</title>
        <authorList>
            <person name="Liu Y."/>
            <person name="Lai Q."/>
            <person name="Shao Z."/>
        </authorList>
    </citation>
    <scope>NUCLEOTIDE SEQUENCE [LARGE SCALE GENOMIC DNA]</scope>
    <source>
        <strain evidence="2 3">25B10_4</strain>
    </source>
</reference>
<dbReference type="RefSeq" id="WP_075775161.1">
    <property type="nucleotide sequence ID" value="NZ_CP019437.1"/>
</dbReference>
<accession>A0ABN4X2I3</accession>
<dbReference type="EMBL" id="CP019437">
    <property type="protein sequence ID" value="AQS46671.1"/>
    <property type="molecule type" value="Genomic_DNA"/>
</dbReference>
<proteinExistence type="predicted"/>
<organism evidence="2 3">
    <name type="scientific">Thioclava nitratireducens</name>
    <dbReference type="NCBI Taxonomy" id="1915078"/>
    <lineage>
        <taxon>Bacteria</taxon>
        <taxon>Pseudomonadati</taxon>
        <taxon>Pseudomonadota</taxon>
        <taxon>Alphaproteobacteria</taxon>
        <taxon>Rhodobacterales</taxon>
        <taxon>Paracoccaceae</taxon>
        <taxon>Thioclava</taxon>
    </lineage>
</organism>